<feature type="region of interest" description="Disordered" evidence="1">
    <location>
        <begin position="77"/>
        <end position="107"/>
    </location>
</feature>
<keyword evidence="3" id="KW-1185">Reference proteome</keyword>
<evidence type="ECO:0000313" key="3">
    <source>
        <dbReference type="Proteomes" id="UP000696280"/>
    </source>
</evidence>
<organism evidence="2 3">
    <name type="scientific">Hymenoscyphus fraxineus</name>
    <dbReference type="NCBI Taxonomy" id="746836"/>
    <lineage>
        <taxon>Eukaryota</taxon>
        <taxon>Fungi</taxon>
        <taxon>Dikarya</taxon>
        <taxon>Ascomycota</taxon>
        <taxon>Pezizomycotina</taxon>
        <taxon>Leotiomycetes</taxon>
        <taxon>Helotiales</taxon>
        <taxon>Helotiaceae</taxon>
        <taxon>Hymenoscyphus</taxon>
    </lineage>
</organism>
<accession>A0A9N9KU67</accession>
<feature type="compositionally biased region" description="Basic and acidic residues" evidence="1">
    <location>
        <begin position="90"/>
        <end position="107"/>
    </location>
</feature>
<protein>
    <submittedName>
        <fullName evidence="2">Uncharacterized protein</fullName>
    </submittedName>
</protein>
<feature type="compositionally biased region" description="Low complexity" evidence="1">
    <location>
        <begin position="1"/>
        <end position="13"/>
    </location>
</feature>
<proteinExistence type="predicted"/>
<sequence length="107" mass="11996">MADDQVIIGSVDDVSSDIEDDSRNVPTHPLQSDHWLKNMHLAHTCSYGLTIARPRHIANSISTIYVVERGRVSKHGFQTSAVRPSSDLPQDVHDRSPQRLTGERRRG</sequence>
<evidence type="ECO:0000256" key="1">
    <source>
        <dbReference type="SAM" id="MobiDB-lite"/>
    </source>
</evidence>
<name>A0A9N9KU67_9HELO</name>
<dbReference type="EMBL" id="CAJVRL010000049">
    <property type="protein sequence ID" value="CAG8953146.1"/>
    <property type="molecule type" value="Genomic_DNA"/>
</dbReference>
<feature type="region of interest" description="Disordered" evidence="1">
    <location>
        <begin position="1"/>
        <end position="26"/>
    </location>
</feature>
<comment type="caution">
    <text evidence="2">The sequence shown here is derived from an EMBL/GenBank/DDBJ whole genome shotgun (WGS) entry which is preliminary data.</text>
</comment>
<dbReference type="AlphaFoldDB" id="A0A9N9KU67"/>
<dbReference type="Proteomes" id="UP000696280">
    <property type="component" value="Unassembled WGS sequence"/>
</dbReference>
<reference evidence="2" key="1">
    <citation type="submission" date="2021-07" db="EMBL/GenBank/DDBJ databases">
        <authorList>
            <person name="Durling M."/>
        </authorList>
    </citation>
    <scope>NUCLEOTIDE SEQUENCE</scope>
</reference>
<evidence type="ECO:0000313" key="2">
    <source>
        <dbReference type="EMBL" id="CAG8953146.1"/>
    </source>
</evidence>
<gene>
    <name evidence="2" type="ORF">HYFRA_00003345</name>
</gene>